<protein>
    <submittedName>
        <fullName evidence="1">Uncharacterized protein</fullName>
    </submittedName>
</protein>
<name>A0A0K2TZV4_LEPSM</name>
<proteinExistence type="predicted"/>
<accession>A0A0K2TZV4</accession>
<feature type="non-terminal residue" evidence="1">
    <location>
        <position position="1"/>
    </location>
</feature>
<dbReference type="EMBL" id="HACA01013881">
    <property type="protein sequence ID" value="CDW31242.1"/>
    <property type="molecule type" value="Transcribed_RNA"/>
</dbReference>
<reference evidence="1" key="1">
    <citation type="submission" date="2014-05" db="EMBL/GenBank/DDBJ databases">
        <authorList>
            <person name="Chronopoulou M."/>
        </authorList>
    </citation>
    <scope>NUCLEOTIDE SEQUENCE</scope>
    <source>
        <tissue evidence="1">Whole organism</tissue>
    </source>
</reference>
<evidence type="ECO:0000313" key="1">
    <source>
        <dbReference type="EMBL" id="CDW31242.1"/>
    </source>
</evidence>
<sequence>LGTPHLLENWYVGGSCSTLELVYKCPKRYGPSHFLFKSFILFKRRGTLTKTSSSITTIIFGSLIHFIVSVV</sequence>
<organism evidence="1">
    <name type="scientific">Lepeophtheirus salmonis</name>
    <name type="common">Salmon louse</name>
    <name type="synonym">Caligus salmonis</name>
    <dbReference type="NCBI Taxonomy" id="72036"/>
    <lineage>
        <taxon>Eukaryota</taxon>
        <taxon>Metazoa</taxon>
        <taxon>Ecdysozoa</taxon>
        <taxon>Arthropoda</taxon>
        <taxon>Crustacea</taxon>
        <taxon>Multicrustacea</taxon>
        <taxon>Hexanauplia</taxon>
        <taxon>Copepoda</taxon>
        <taxon>Siphonostomatoida</taxon>
        <taxon>Caligidae</taxon>
        <taxon>Lepeophtheirus</taxon>
    </lineage>
</organism>
<dbReference type="AlphaFoldDB" id="A0A0K2TZV4"/>